<evidence type="ECO:0000313" key="2">
    <source>
        <dbReference type="Proteomes" id="UP000278351"/>
    </source>
</evidence>
<dbReference type="SUPFAM" id="SSF102114">
    <property type="entry name" value="Radical SAM enzymes"/>
    <property type="match status" value="1"/>
</dbReference>
<protein>
    <submittedName>
        <fullName evidence="1">Grasp-with-spasm system SPASM domain peptide maturase</fullName>
    </submittedName>
</protein>
<accession>A0A3N4PHH6</accession>
<dbReference type="RefSeq" id="WP_123847153.1">
    <property type="nucleotide sequence ID" value="NZ_RPDH01000002.1"/>
</dbReference>
<sequence>MTKNDLPPAKYFYLFADLLVTKGFTRTLITDTSRQALHFIDNSYYEALMLCRHHTLGEIAGMMEAEEDVTLFHTFIGEMLDSKMGALVDDIALFPEIEKYWDHPSVITNAIIDIRDAAHDFDKVFSELDQLGCEYVEIRSYREQTIEEIERILKFSAQRRIKKLFFLTRYSDKHTAGELGALFSRYTFLALTLYATPAECIPELEKSIEYGVAFVRQEISSAQCCGNISFEGFQVPKIKNIMENFLYNGCLNRKISIDENGQVKNCPSMKHSYGHIDDISLRSVVDRDDFRLVWGITKEKISECADCEYRSICTDCRVFIKNENDIYSKPSKCKYDPYSGRWAS</sequence>
<dbReference type="InterPro" id="IPR026497">
    <property type="entry name" value="GRASP-with-SPASM"/>
</dbReference>
<dbReference type="NCBIfam" id="TIGR04193">
    <property type="entry name" value="SPASM_w_grasp"/>
    <property type="match status" value="1"/>
</dbReference>
<dbReference type="Gene3D" id="3.20.20.70">
    <property type="entry name" value="Aldolase class I"/>
    <property type="match status" value="1"/>
</dbReference>
<keyword evidence="2" id="KW-1185">Reference proteome</keyword>
<dbReference type="OrthoDB" id="1073749at2"/>
<organism evidence="1 2">
    <name type="scientific">Chitinophaga lutea</name>
    <dbReference type="NCBI Taxonomy" id="2488634"/>
    <lineage>
        <taxon>Bacteria</taxon>
        <taxon>Pseudomonadati</taxon>
        <taxon>Bacteroidota</taxon>
        <taxon>Chitinophagia</taxon>
        <taxon>Chitinophagales</taxon>
        <taxon>Chitinophagaceae</taxon>
        <taxon>Chitinophaga</taxon>
    </lineage>
</organism>
<comment type="caution">
    <text evidence="1">The sequence shown here is derived from an EMBL/GenBank/DDBJ whole genome shotgun (WGS) entry which is preliminary data.</text>
</comment>
<dbReference type="EMBL" id="RPDH01000002">
    <property type="protein sequence ID" value="RPE08153.1"/>
    <property type="molecule type" value="Genomic_DNA"/>
</dbReference>
<dbReference type="AlphaFoldDB" id="A0A3N4PHH6"/>
<dbReference type="Proteomes" id="UP000278351">
    <property type="component" value="Unassembled WGS sequence"/>
</dbReference>
<reference evidence="1 2" key="1">
    <citation type="submission" date="2018-11" db="EMBL/GenBank/DDBJ databases">
        <title>Chitinophaga lutea sp.nov., isolate from arsenic contaminated soil.</title>
        <authorList>
            <person name="Zong Y."/>
        </authorList>
    </citation>
    <scope>NUCLEOTIDE SEQUENCE [LARGE SCALE GENOMIC DNA]</scope>
    <source>
        <strain evidence="1 2">ZY74</strain>
    </source>
</reference>
<dbReference type="InterPro" id="IPR058240">
    <property type="entry name" value="rSAM_sf"/>
</dbReference>
<proteinExistence type="predicted"/>
<name>A0A3N4PHH6_9BACT</name>
<dbReference type="InterPro" id="IPR013785">
    <property type="entry name" value="Aldolase_TIM"/>
</dbReference>
<gene>
    <name evidence="1" type="primary">gwsS</name>
    <name evidence="1" type="ORF">EGT74_13880</name>
</gene>
<evidence type="ECO:0000313" key="1">
    <source>
        <dbReference type="EMBL" id="RPE08153.1"/>
    </source>
</evidence>